<comment type="caution">
    <text evidence="1">The sequence shown here is derived from an EMBL/GenBank/DDBJ whole genome shotgun (WGS) entry which is preliminary data.</text>
</comment>
<keyword evidence="2" id="KW-1185">Reference proteome</keyword>
<dbReference type="EMBL" id="JABXBU010000011">
    <property type="protein sequence ID" value="KAF8790444.1"/>
    <property type="molecule type" value="Genomic_DNA"/>
</dbReference>
<protein>
    <submittedName>
        <fullName evidence="1">Uncharacterized protein</fullName>
    </submittedName>
</protein>
<dbReference type="Proteomes" id="UP000807504">
    <property type="component" value="Unassembled WGS sequence"/>
</dbReference>
<proteinExistence type="predicted"/>
<evidence type="ECO:0000313" key="2">
    <source>
        <dbReference type="Proteomes" id="UP000807504"/>
    </source>
</evidence>
<organism evidence="1 2">
    <name type="scientific">Argiope bruennichi</name>
    <name type="common">Wasp spider</name>
    <name type="synonym">Aranea bruennichi</name>
    <dbReference type="NCBI Taxonomy" id="94029"/>
    <lineage>
        <taxon>Eukaryota</taxon>
        <taxon>Metazoa</taxon>
        <taxon>Ecdysozoa</taxon>
        <taxon>Arthropoda</taxon>
        <taxon>Chelicerata</taxon>
        <taxon>Arachnida</taxon>
        <taxon>Araneae</taxon>
        <taxon>Araneomorphae</taxon>
        <taxon>Entelegynae</taxon>
        <taxon>Araneoidea</taxon>
        <taxon>Araneidae</taxon>
        <taxon>Argiope</taxon>
    </lineage>
</organism>
<reference evidence="1" key="2">
    <citation type="submission" date="2020-06" db="EMBL/GenBank/DDBJ databases">
        <authorList>
            <person name="Sheffer M."/>
        </authorList>
    </citation>
    <scope>NUCLEOTIDE SEQUENCE</scope>
</reference>
<gene>
    <name evidence="1" type="ORF">HNY73_005463</name>
</gene>
<evidence type="ECO:0000313" key="1">
    <source>
        <dbReference type="EMBL" id="KAF8790444.1"/>
    </source>
</evidence>
<dbReference type="AlphaFoldDB" id="A0A8T0FGN6"/>
<name>A0A8T0FGN6_ARGBR</name>
<reference evidence="1" key="1">
    <citation type="journal article" date="2020" name="bioRxiv">
        <title>Chromosome-level reference genome of the European wasp spider Argiope bruennichi: a resource for studies on range expansion and evolutionary adaptation.</title>
        <authorList>
            <person name="Sheffer M.M."/>
            <person name="Hoppe A."/>
            <person name="Krehenwinkel H."/>
            <person name="Uhl G."/>
            <person name="Kuss A.W."/>
            <person name="Jensen L."/>
            <person name="Jensen C."/>
            <person name="Gillespie R.G."/>
            <person name="Hoff K.J."/>
            <person name="Prost S."/>
        </authorList>
    </citation>
    <scope>NUCLEOTIDE SEQUENCE</scope>
</reference>
<sequence>MSSRYHLSAYYCGRAVGWLEAGQSVTTVAVAMGVSKSVISRIKKAAEGGNALQKHAGGRCRNTTPLGDRYVALMAKRNGNLTPGQIAANIATATDSLPSKNGFLLRAFIYIDLWATHRRGEIEIFCKITMGNGMVCITKFLTEAIF</sequence>
<accession>A0A8T0FGN6</accession>